<reference evidence="3" key="1">
    <citation type="submission" date="2023-07" db="EMBL/GenBank/DDBJ databases">
        <title>Dyadobacter sp. nov 'subterranea' isolated from contaminted grondwater.</title>
        <authorList>
            <person name="Szabo I."/>
            <person name="Al-Omari J."/>
            <person name="Szerdahelyi S.G."/>
            <person name="Rado J."/>
        </authorList>
    </citation>
    <scope>NUCLEOTIDE SEQUENCE [LARGE SCALE GENOMIC DNA]</scope>
    <source>
        <strain evidence="3">UP-52</strain>
    </source>
</reference>
<dbReference type="Pfam" id="PF00144">
    <property type="entry name" value="Beta-lactamase"/>
    <property type="match status" value="1"/>
</dbReference>
<evidence type="ECO:0000259" key="1">
    <source>
        <dbReference type="Pfam" id="PF00144"/>
    </source>
</evidence>
<evidence type="ECO:0000313" key="3">
    <source>
        <dbReference type="Proteomes" id="UP000634134"/>
    </source>
</evidence>
<dbReference type="PANTHER" id="PTHR46825:SF9">
    <property type="entry name" value="BETA-LACTAMASE-RELATED DOMAIN-CONTAINING PROTEIN"/>
    <property type="match status" value="1"/>
</dbReference>
<proteinExistence type="predicted"/>
<feature type="domain" description="Beta-lactamase-related" evidence="1">
    <location>
        <begin position="55"/>
        <end position="359"/>
    </location>
</feature>
<dbReference type="InterPro" id="IPR001466">
    <property type="entry name" value="Beta-lactam-related"/>
</dbReference>
<dbReference type="PANTHER" id="PTHR46825">
    <property type="entry name" value="D-ALANYL-D-ALANINE-CARBOXYPEPTIDASE/ENDOPEPTIDASE AMPH"/>
    <property type="match status" value="1"/>
</dbReference>
<dbReference type="InterPro" id="IPR050491">
    <property type="entry name" value="AmpC-like"/>
</dbReference>
<dbReference type="SUPFAM" id="SSF56601">
    <property type="entry name" value="beta-lactamase/transpeptidase-like"/>
    <property type="match status" value="1"/>
</dbReference>
<comment type="caution">
    <text evidence="2">The sequence shown here is derived from an EMBL/GenBank/DDBJ whole genome shotgun (WGS) entry which is preliminary data.</text>
</comment>
<protein>
    <submittedName>
        <fullName evidence="2">Beta-lactamase family protein</fullName>
    </submittedName>
</protein>
<sequence length="378" mass="42261">MKMQIPNIFLVIGLIASRCKRQYCTLLIFIVISGITPNALRAQTLESKIDSLLSNVFKDKEGPGGVFLISRAGKPIYHKAYGKSNIELGTDLSCDNVFQLGSITKQFTAVAILMLEEQGKLNVKDAIGQYIPDYPSGSKITLHHLLTHTSGIKDFTKMKSLGEISQKDLSPKEMVDFFKNEPVDFLPGEKFEYNNSGYIVLGYIIELVSGMSYEQFVTKNIFEKTGMNHSRYASERAIIGKRAYGYQRKQSEYVNKARISFTIPFSSGSLMSTSADMLRWQNALTNNVLLPSKTLNKAFTVHKLNNGEAFNYGYGWHLKEVNGIMLREHGGSIFGFKTMGVYIPSEDIYVIGMSNCDCNSPTKAAEDVAFTALKEFKK</sequence>
<dbReference type="Proteomes" id="UP000634134">
    <property type="component" value="Unassembled WGS sequence"/>
</dbReference>
<dbReference type="InterPro" id="IPR012338">
    <property type="entry name" value="Beta-lactam/transpept-like"/>
</dbReference>
<name>A0ABR9WEB3_9BACT</name>
<evidence type="ECO:0000313" key="2">
    <source>
        <dbReference type="EMBL" id="MBE9463837.1"/>
    </source>
</evidence>
<organism evidence="2 3">
    <name type="scientific">Dyadobacter subterraneus</name>
    <dbReference type="NCBI Taxonomy" id="2773304"/>
    <lineage>
        <taxon>Bacteria</taxon>
        <taxon>Pseudomonadati</taxon>
        <taxon>Bacteroidota</taxon>
        <taxon>Cytophagia</taxon>
        <taxon>Cytophagales</taxon>
        <taxon>Spirosomataceae</taxon>
        <taxon>Dyadobacter</taxon>
    </lineage>
</organism>
<dbReference type="RefSeq" id="WP_194121939.1">
    <property type="nucleotide sequence ID" value="NZ_JACYGY010000001.1"/>
</dbReference>
<dbReference type="Gene3D" id="3.40.710.10">
    <property type="entry name" value="DD-peptidase/beta-lactamase superfamily"/>
    <property type="match status" value="1"/>
</dbReference>
<accession>A0ABR9WEB3</accession>
<gene>
    <name evidence="2" type="ORF">IEE83_18290</name>
</gene>
<keyword evidence="3" id="KW-1185">Reference proteome</keyword>
<dbReference type="EMBL" id="JACYGY010000001">
    <property type="protein sequence ID" value="MBE9463837.1"/>
    <property type="molecule type" value="Genomic_DNA"/>
</dbReference>